<accession>A0ABP7PBH0</accession>
<protein>
    <submittedName>
        <fullName evidence="1">Uncharacterized protein</fullName>
    </submittedName>
</protein>
<reference evidence="2" key="1">
    <citation type="journal article" date="2019" name="Int. J. Syst. Evol. Microbiol.">
        <title>The Global Catalogue of Microorganisms (GCM) 10K type strain sequencing project: providing services to taxonomists for standard genome sequencing and annotation.</title>
        <authorList>
            <consortium name="The Broad Institute Genomics Platform"/>
            <consortium name="The Broad Institute Genome Sequencing Center for Infectious Disease"/>
            <person name="Wu L."/>
            <person name="Ma J."/>
        </authorList>
    </citation>
    <scope>NUCLEOTIDE SEQUENCE [LARGE SCALE GENOMIC DNA]</scope>
    <source>
        <strain evidence="2">JCM 16923</strain>
    </source>
</reference>
<proteinExistence type="predicted"/>
<comment type="caution">
    <text evidence="1">The sequence shown here is derived from an EMBL/GenBank/DDBJ whole genome shotgun (WGS) entry which is preliminary data.</text>
</comment>
<sequence>MTGRDTAVPDLLANLRDSLRTLAAADYMADVLPEVISDDRRHVLADDCWCEPTIRPYRRIHEGASDE</sequence>
<evidence type="ECO:0000313" key="2">
    <source>
        <dbReference type="Proteomes" id="UP001418444"/>
    </source>
</evidence>
<dbReference type="Proteomes" id="UP001418444">
    <property type="component" value="Unassembled WGS sequence"/>
</dbReference>
<dbReference type="EMBL" id="BAAAZW010000006">
    <property type="protein sequence ID" value="GAA3962894.1"/>
    <property type="molecule type" value="Genomic_DNA"/>
</dbReference>
<keyword evidence="2" id="KW-1185">Reference proteome</keyword>
<organism evidence="1 2">
    <name type="scientific">Gordonia caeni</name>
    <dbReference type="NCBI Taxonomy" id="1007097"/>
    <lineage>
        <taxon>Bacteria</taxon>
        <taxon>Bacillati</taxon>
        <taxon>Actinomycetota</taxon>
        <taxon>Actinomycetes</taxon>
        <taxon>Mycobacteriales</taxon>
        <taxon>Gordoniaceae</taxon>
        <taxon>Gordonia</taxon>
    </lineage>
</organism>
<dbReference type="RefSeq" id="WP_344783986.1">
    <property type="nucleotide sequence ID" value="NZ_BAAAZW010000006.1"/>
</dbReference>
<evidence type="ECO:0000313" key="1">
    <source>
        <dbReference type="EMBL" id="GAA3962894.1"/>
    </source>
</evidence>
<gene>
    <name evidence="1" type="ORF">GCM10022231_23900</name>
</gene>
<name>A0ABP7PBH0_9ACTN</name>